<dbReference type="PANTHER" id="PTHR10622:SF11">
    <property type="entry name" value="HET-DOMAIN-CONTAINING PROTEIN"/>
    <property type="match status" value="1"/>
</dbReference>
<evidence type="ECO:0000313" key="3">
    <source>
        <dbReference type="EMBL" id="KAG7413781.1"/>
    </source>
</evidence>
<reference evidence="3" key="1">
    <citation type="submission" date="2021-04" db="EMBL/GenBank/DDBJ databases">
        <title>First draft genome resource for Brassicaceae pathogens Fusarium oxysporum f. sp. raphani and Fusarium oxysporum f. sp. rapae.</title>
        <authorList>
            <person name="Asai S."/>
        </authorList>
    </citation>
    <scope>NUCLEOTIDE SEQUENCE</scope>
    <source>
        <strain evidence="3">Tf1208</strain>
    </source>
</reference>
<dbReference type="PROSITE" id="PS50158">
    <property type="entry name" value="ZF_CCHC"/>
    <property type="match status" value="1"/>
</dbReference>
<dbReference type="GO" id="GO:0008270">
    <property type="term" value="F:zinc ion binding"/>
    <property type="evidence" value="ECO:0007669"/>
    <property type="project" value="UniProtKB-KW"/>
</dbReference>
<name>A0A8J5U7K2_FUSOX</name>
<keyword evidence="1" id="KW-0862">Zinc</keyword>
<feature type="domain" description="CCHC-type" evidence="2">
    <location>
        <begin position="305"/>
        <end position="320"/>
    </location>
</feature>
<gene>
    <name evidence="3" type="ORF">Forpe1208_v007041</name>
</gene>
<dbReference type="InterPro" id="IPR010730">
    <property type="entry name" value="HET"/>
</dbReference>
<accession>A0A8J5U7K2</accession>
<keyword evidence="1" id="KW-0863">Zinc-finger</keyword>
<sequence>MRLLQYNSKGEIHLTKEYISDDVPAYAILSHTWGSSEVTFKDLMDARGQDKPGYDKIRFCGRQAWRDGLQYFWVDTCCIDKSSSAELQEAINCMYRWYRSAAKCYVYLADVSESTFHLNDPFGQQQWIPAFRNSRWFTRGWTLQELIAPASVEFFSREGTKLGNKNSLEKAICEITGIPYNALRGSPLSNFSSSQRLSWIEKRNTTKAEDKAYSLLGIFDIQMPLLYGEGREKAFRRLQEEIDKSSQRGISAQVTPQLQCYKCKEFGHYASDPHCYICGNYGHLSTHGVHCYKCGAFGHYASEHCYGCDQFGHYIQDCPQR</sequence>
<evidence type="ECO:0000313" key="4">
    <source>
        <dbReference type="Proteomes" id="UP000694050"/>
    </source>
</evidence>
<dbReference type="Pfam" id="PF06985">
    <property type="entry name" value="HET"/>
    <property type="match status" value="1"/>
</dbReference>
<protein>
    <submittedName>
        <fullName evidence="3">Vegetative incompatibility protein HET-E-1</fullName>
    </submittedName>
</protein>
<evidence type="ECO:0000259" key="2">
    <source>
        <dbReference type="PROSITE" id="PS50158"/>
    </source>
</evidence>
<comment type="caution">
    <text evidence="3">The sequence shown here is derived from an EMBL/GenBank/DDBJ whole genome shotgun (WGS) entry which is preliminary data.</text>
</comment>
<dbReference type="PANTHER" id="PTHR10622">
    <property type="entry name" value="HET DOMAIN-CONTAINING PROTEIN"/>
    <property type="match status" value="1"/>
</dbReference>
<dbReference type="Pfam" id="PF00098">
    <property type="entry name" value="zf-CCHC"/>
    <property type="match status" value="2"/>
</dbReference>
<keyword evidence="1" id="KW-0479">Metal-binding</keyword>
<organism evidence="3 4">
    <name type="scientific">Fusarium oxysporum f. sp. rapae</name>
    <dbReference type="NCBI Taxonomy" id="485398"/>
    <lineage>
        <taxon>Eukaryota</taxon>
        <taxon>Fungi</taxon>
        <taxon>Dikarya</taxon>
        <taxon>Ascomycota</taxon>
        <taxon>Pezizomycotina</taxon>
        <taxon>Sordariomycetes</taxon>
        <taxon>Hypocreomycetidae</taxon>
        <taxon>Hypocreales</taxon>
        <taxon>Nectriaceae</taxon>
        <taxon>Fusarium</taxon>
        <taxon>Fusarium oxysporum species complex</taxon>
    </lineage>
</organism>
<dbReference type="InterPro" id="IPR001878">
    <property type="entry name" value="Znf_CCHC"/>
</dbReference>
<dbReference type="AlphaFoldDB" id="A0A8J5U7K2"/>
<dbReference type="EMBL" id="JAELUQ010000005">
    <property type="protein sequence ID" value="KAG7413781.1"/>
    <property type="molecule type" value="Genomic_DNA"/>
</dbReference>
<proteinExistence type="predicted"/>
<dbReference type="GO" id="GO:0003676">
    <property type="term" value="F:nucleic acid binding"/>
    <property type="evidence" value="ECO:0007669"/>
    <property type="project" value="InterPro"/>
</dbReference>
<evidence type="ECO:0000256" key="1">
    <source>
        <dbReference type="PROSITE-ProRule" id="PRU00047"/>
    </source>
</evidence>
<dbReference type="SMART" id="SM00343">
    <property type="entry name" value="ZnF_C2HC"/>
    <property type="match status" value="3"/>
</dbReference>
<dbReference type="Proteomes" id="UP000694050">
    <property type="component" value="Unassembled WGS sequence"/>
</dbReference>